<gene>
    <name evidence="2" type="ORF">H2204_006663</name>
</gene>
<evidence type="ECO:0000313" key="2">
    <source>
        <dbReference type="EMBL" id="KAJ9633877.1"/>
    </source>
</evidence>
<dbReference type="InterPro" id="IPR052228">
    <property type="entry name" value="Sec_Metab_Biosynth_Oxidored"/>
</dbReference>
<accession>A0AA38Y4Q0</accession>
<proteinExistence type="predicted"/>
<dbReference type="SUPFAM" id="SSF51735">
    <property type="entry name" value="NAD(P)-binding Rossmann-fold domains"/>
    <property type="match status" value="1"/>
</dbReference>
<reference evidence="2" key="1">
    <citation type="submission" date="2022-10" db="EMBL/GenBank/DDBJ databases">
        <title>Culturing micro-colonial fungi from biological soil crusts in the Mojave desert and describing Neophaeococcomyces mojavensis, and introducing the new genera and species Taxawa tesnikishii.</title>
        <authorList>
            <person name="Kurbessoian T."/>
            <person name="Stajich J.E."/>
        </authorList>
    </citation>
    <scope>NUCLEOTIDE SEQUENCE</scope>
    <source>
        <strain evidence="2">TK_35</strain>
    </source>
</reference>
<comment type="caution">
    <text evidence="2">The sequence shown here is derived from an EMBL/GenBank/DDBJ whole genome shotgun (WGS) entry which is preliminary data.</text>
</comment>
<dbReference type="PANTHER" id="PTHR47534">
    <property type="entry name" value="YALI0E05731P"/>
    <property type="match status" value="1"/>
</dbReference>
<dbReference type="EMBL" id="JAPDRN010000042">
    <property type="protein sequence ID" value="KAJ9633877.1"/>
    <property type="molecule type" value="Genomic_DNA"/>
</dbReference>
<organism evidence="2 3">
    <name type="scientific">Knufia peltigerae</name>
    <dbReference type="NCBI Taxonomy" id="1002370"/>
    <lineage>
        <taxon>Eukaryota</taxon>
        <taxon>Fungi</taxon>
        <taxon>Dikarya</taxon>
        <taxon>Ascomycota</taxon>
        <taxon>Pezizomycotina</taxon>
        <taxon>Eurotiomycetes</taxon>
        <taxon>Chaetothyriomycetidae</taxon>
        <taxon>Chaetothyriales</taxon>
        <taxon>Trichomeriaceae</taxon>
        <taxon>Knufia</taxon>
    </lineage>
</organism>
<dbReference type="Pfam" id="PF00106">
    <property type="entry name" value="adh_short"/>
    <property type="match status" value="1"/>
</dbReference>
<keyword evidence="3" id="KW-1185">Reference proteome</keyword>
<dbReference type="PANTHER" id="PTHR47534:SF3">
    <property type="entry name" value="ALCOHOL DEHYDROGENASE-LIKE C-TERMINAL DOMAIN-CONTAINING PROTEIN"/>
    <property type="match status" value="1"/>
</dbReference>
<evidence type="ECO:0000313" key="3">
    <source>
        <dbReference type="Proteomes" id="UP001172681"/>
    </source>
</evidence>
<dbReference type="InterPro" id="IPR002347">
    <property type="entry name" value="SDR_fam"/>
</dbReference>
<protein>
    <recommendedName>
        <fullName evidence="4">Short-chain dehydrogenases/reductase</fullName>
    </recommendedName>
</protein>
<dbReference type="Proteomes" id="UP001172681">
    <property type="component" value="Unassembled WGS sequence"/>
</dbReference>
<name>A0AA38Y4Q0_9EURO</name>
<evidence type="ECO:0000256" key="1">
    <source>
        <dbReference type="ARBA" id="ARBA00023002"/>
    </source>
</evidence>
<dbReference type="AlphaFoldDB" id="A0AA38Y4Q0"/>
<evidence type="ECO:0008006" key="4">
    <source>
        <dbReference type="Google" id="ProtNLM"/>
    </source>
</evidence>
<sequence>MVDLNEVIESNKHIASSFPTGLVAVFVGGTSGVGEYTVKKFASRVTNSRVYIVGRSQEAAERILDECGKLGPSSKYEFIRADVSLMKVVDQVCTQIKSKESAVNILFQTQGSMAFTSTTAEGLPVATCLPLHSRQRFIVNLLPLLHNAKSLRRIVSVGAATYEGPIDLDNISGQGFALRKWRNQLSSCQSLLLQRLARQTPDVSFVHNVPGVVRGGIMREVPADTGLGLRAIMAISGLLMPLIETPVDECGERHLFLATSARYPPAEGNEGADGVMLGQDTPTARGLDGHAGSGVYSLTSKGDSAAPKVENILRQFEENGTAAKVWEYVAADFRRTTGTEIGS</sequence>
<dbReference type="InterPro" id="IPR036291">
    <property type="entry name" value="NAD(P)-bd_dom_sf"/>
</dbReference>
<dbReference type="GO" id="GO:0016491">
    <property type="term" value="F:oxidoreductase activity"/>
    <property type="evidence" value="ECO:0007669"/>
    <property type="project" value="UniProtKB-KW"/>
</dbReference>
<dbReference type="Gene3D" id="3.40.50.720">
    <property type="entry name" value="NAD(P)-binding Rossmann-like Domain"/>
    <property type="match status" value="1"/>
</dbReference>
<keyword evidence="1" id="KW-0560">Oxidoreductase</keyword>